<gene>
    <name evidence="1" type="ORF">AN2V17_03870</name>
</gene>
<organism evidence="1 2">
    <name type="scientific">Vallitalea maricola</name>
    <dbReference type="NCBI Taxonomy" id="3074433"/>
    <lineage>
        <taxon>Bacteria</taxon>
        <taxon>Bacillati</taxon>
        <taxon>Bacillota</taxon>
        <taxon>Clostridia</taxon>
        <taxon>Lachnospirales</taxon>
        <taxon>Vallitaleaceae</taxon>
        <taxon>Vallitalea</taxon>
    </lineage>
</organism>
<evidence type="ECO:0000313" key="1">
    <source>
        <dbReference type="EMBL" id="GMQ61159.1"/>
    </source>
</evidence>
<dbReference type="EMBL" id="BTPU01000005">
    <property type="protein sequence ID" value="GMQ61159.1"/>
    <property type="molecule type" value="Genomic_DNA"/>
</dbReference>
<name>A0ACB5UE00_9FIRM</name>
<evidence type="ECO:0000313" key="2">
    <source>
        <dbReference type="Proteomes" id="UP001374599"/>
    </source>
</evidence>
<reference evidence="1" key="1">
    <citation type="submission" date="2023-09" db="EMBL/GenBank/DDBJ databases">
        <title>Vallitalea sediminicola and Vallitalea maricola sp. nov., anaerobic bacteria isolated from marine sediment.</title>
        <authorList>
            <person name="Hirano S."/>
            <person name="Maeda A."/>
            <person name="Terahara T."/>
            <person name="Mori K."/>
            <person name="Hamada M."/>
            <person name="Matsumoto R."/>
            <person name="Kobayashi T."/>
        </authorList>
    </citation>
    <scope>NUCLEOTIDE SEQUENCE</scope>
    <source>
        <strain evidence="1">AN17-2</strain>
    </source>
</reference>
<comment type="caution">
    <text evidence="1">The sequence shown here is derived from an EMBL/GenBank/DDBJ whole genome shotgun (WGS) entry which is preliminary data.</text>
</comment>
<keyword evidence="2" id="KW-1185">Reference proteome</keyword>
<protein>
    <submittedName>
        <fullName evidence="1">LacI family DNA-binding transcriptional regulator</fullName>
    </submittedName>
</protein>
<proteinExistence type="predicted"/>
<accession>A0ACB5UE00</accession>
<dbReference type="Proteomes" id="UP001374599">
    <property type="component" value="Unassembled WGS sequence"/>
</dbReference>
<sequence length="320" mass="36310">MNIKEIAQRSGVSVATVSRVINNNPKVKLETRNKVLSVINETNYYPQFIAQNMRGRKTNMILVVIPDIINPVFNVMIDGIVQTLNLKGYKTIITVREGNLATISTYTDLLKGRQVEGAIFVSSSIKKELFIELNQSYNVVMCSEYFDDVDMPIITINNEQAAYEITKYLIRLGKKNIAYFSAKGESSSSKNRKKGIIKALDEFNINYTPNSFQKSNSKKFDFGNQVIDHIIKYPDTDALIINSDFQAVYALKALKKFKRNIDIVSFDGTYFLDIIDDNITCIKQPFFEIGTKAVEVLLNKIEGKSYEKNNILAYKLINGI</sequence>
<keyword evidence="1" id="KW-0238">DNA-binding</keyword>